<dbReference type="VEuPathDB" id="VectorBase:RSAN_042105"/>
<dbReference type="EMBL" id="JABSTV010001249">
    <property type="protein sequence ID" value="KAH7963304.1"/>
    <property type="molecule type" value="Genomic_DNA"/>
</dbReference>
<reference evidence="1" key="1">
    <citation type="journal article" date="2020" name="Cell">
        <title>Large-Scale Comparative Analyses of Tick Genomes Elucidate Their Genetic Diversity and Vector Capacities.</title>
        <authorList>
            <consortium name="Tick Genome and Microbiome Consortium (TIGMIC)"/>
            <person name="Jia N."/>
            <person name="Wang J."/>
            <person name="Shi W."/>
            <person name="Du L."/>
            <person name="Sun Y."/>
            <person name="Zhan W."/>
            <person name="Jiang J.F."/>
            <person name="Wang Q."/>
            <person name="Zhang B."/>
            <person name="Ji P."/>
            <person name="Bell-Sakyi L."/>
            <person name="Cui X.M."/>
            <person name="Yuan T.T."/>
            <person name="Jiang B.G."/>
            <person name="Yang W.F."/>
            <person name="Lam T.T."/>
            <person name="Chang Q.C."/>
            <person name="Ding S.J."/>
            <person name="Wang X.J."/>
            <person name="Zhu J.G."/>
            <person name="Ruan X.D."/>
            <person name="Zhao L."/>
            <person name="Wei J.T."/>
            <person name="Ye R.Z."/>
            <person name="Que T.C."/>
            <person name="Du C.H."/>
            <person name="Zhou Y.H."/>
            <person name="Cheng J.X."/>
            <person name="Dai P.F."/>
            <person name="Guo W.B."/>
            <person name="Han X.H."/>
            <person name="Huang E.J."/>
            <person name="Li L.F."/>
            <person name="Wei W."/>
            <person name="Gao Y.C."/>
            <person name="Liu J.Z."/>
            <person name="Shao H.Z."/>
            <person name="Wang X."/>
            <person name="Wang C.C."/>
            <person name="Yang T.C."/>
            <person name="Huo Q.B."/>
            <person name="Li W."/>
            <person name="Chen H.Y."/>
            <person name="Chen S.E."/>
            <person name="Zhou L.G."/>
            <person name="Ni X.B."/>
            <person name="Tian J.H."/>
            <person name="Sheng Y."/>
            <person name="Liu T."/>
            <person name="Pan Y.S."/>
            <person name="Xia L.Y."/>
            <person name="Li J."/>
            <person name="Zhao F."/>
            <person name="Cao W.C."/>
        </authorList>
    </citation>
    <scope>NUCLEOTIDE SEQUENCE</scope>
    <source>
        <strain evidence="1">Rsan-2018</strain>
    </source>
</reference>
<reference evidence="1" key="2">
    <citation type="submission" date="2021-09" db="EMBL/GenBank/DDBJ databases">
        <authorList>
            <person name="Jia N."/>
            <person name="Wang J."/>
            <person name="Shi W."/>
            <person name="Du L."/>
            <person name="Sun Y."/>
            <person name="Zhan W."/>
            <person name="Jiang J."/>
            <person name="Wang Q."/>
            <person name="Zhang B."/>
            <person name="Ji P."/>
            <person name="Sakyi L.B."/>
            <person name="Cui X."/>
            <person name="Yuan T."/>
            <person name="Jiang B."/>
            <person name="Yang W."/>
            <person name="Lam T.T.-Y."/>
            <person name="Chang Q."/>
            <person name="Ding S."/>
            <person name="Wang X."/>
            <person name="Zhu J."/>
            <person name="Ruan X."/>
            <person name="Zhao L."/>
            <person name="Wei J."/>
            <person name="Que T."/>
            <person name="Du C."/>
            <person name="Cheng J."/>
            <person name="Dai P."/>
            <person name="Han X."/>
            <person name="Huang E."/>
            <person name="Gao Y."/>
            <person name="Liu J."/>
            <person name="Shao H."/>
            <person name="Ye R."/>
            <person name="Li L."/>
            <person name="Wei W."/>
            <person name="Wang X."/>
            <person name="Wang C."/>
            <person name="Huo Q."/>
            <person name="Li W."/>
            <person name="Guo W."/>
            <person name="Chen H."/>
            <person name="Chen S."/>
            <person name="Zhou L."/>
            <person name="Zhou L."/>
            <person name="Ni X."/>
            <person name="Tian J."/>
            <person name="Zhou Y."/>
            <person name="Sheng Y."/>
            <person name="Liu T."/>
            <person name="Pan Y."/>
            <person name="Xia L."/>
            <person name="Li J."/>
            <person name="Zhao F."/>
            <person name="Cao W."/>
        </authorList>
    </citation>
    <scope>NUCLEOTIDE SEQUENCE</scope>
    <source>
        <strain evidence="1">Rsan-2018</strain>
        <tissue evidence="1">Larvae</tissue>
    </source>
</reference>
<dbReference type="OrthoDB" id="6493733at2759"/>
<dbReference type="OMA" id="ASMRCNS"/>
<protein>
    <submittedName>
        <fullName evidence="1">Uncharacterized protein</fullName>
    </submittedName>
</protein>
<comment type="caution">
    <text evidence="1">The sequence shown here is derived from an EMBL/GenBank/DDBJ whole genome shotgun (WGS) entry which is preliminary data.</text>
</comment>
<accession>A0A9D4Q2J9</accession>
<proteinExistence type="predicted"/>
<organism evidence="1 2">
    <name type="scientific">Rhipicephalus sanguineus</name>
    <name type="common">Brown dog tick</name>
    <name type="synonym">Ixodes sanguineus</name>
    <dbReference type="NCBI Taxonomy" id="34632"/>
    <lineage>
        <taxon>Eukaryota</taxon>
        <taxon>Metazoa</taxon>
        <taxon>Ecdysozoa</taxon>
        <taxon>Arthropoda</taxon>
        <taxon>Chelicerata</taxon>
        <taxon>Arachnida</taxon>
        <taxon>Acari</taxon>
        <taxon>Parasitiformes</taxon>
        <taxon>Ixodida</taxon>
        <taxon>Ixodoidea</taxon>
        <taxon>Ixodidae</taxon>
        <taxon>Rhipicephalinae</taxon>
        <taxon>Rhipicephalus</taxon>
        <taxon>Rhipicephalus</taxon>
    </lineage>
</organism>
<evidence type="ECO:0000313" key="1">
    <source>
        <dbReference type="EMBL" id="KAH7963304.1"/>
    </source>
</evidence>
<name>A0A9D4Q2J9_RHISA</name>
<evidence type="ECO:0000313" key="2">
    <source>
        <dbReference type="Proteomes" id="UP000821837"/>
    </source>
</evidence>
<gene>
    <name evidence="1" type="ORF">HPB52_020527</name>
</gene>
<dbReference type="AlphaFoldDB" id="A0A9D4Q2J9"/>
<sequence>MSFCFLESGLKDRLVRTIGSSRDYIREREPFVVAESISENPLLSVRNVRMYGVHGVHIKEASMRCNSSFLELEAHLVFQKLEVVFDITAVNGILMAGDSHLVAEPLEFEATILFPAEEGSRVLLTSLRVLELRVSHLNLSGPFSLALVDVSRSSGLFTLRPNNKLITRALVSIIQRCLDRVEWKV</sequence>
<keyword evidence="2" id="KW-1185">Reference proteome</keyword>
<dbReference type="Proteomes" id="UP000821837">
    <property type="component" value="Chromosome 3"/>
</dbReference>